<feature type="domain" description="Methyltransferase type 11" evidence="1">
    <location>
        <begin position="53"/>
        <end position="136"/>
    </location>
</feature>
<organism evidence="2 3">
    <name type="scientific">Actinokineospora guangxiensis</name>
    <dbReference type="NCBI Taxonomy" id="1490288"/>
    <lineage>
        <taxon>Bacteria</taxon>
        <taxon>Bacillati</taxon>
        <taxon>Actinomycetota</taxon>
        <taxon>Actinomycetes</taxon>
        <taxon>Pseudonocardiales</taxon>
        <taxon>Pseudonocardiaceae</taxon>
        <taxon>Actinokineospora</taxon>
    </lineage>
</organism>
<reference evidence="3" key="1">
    <citation type="journal article" date="2019" name="Int. J. Syst. Evol. Microbiol.">
        <title>The Global Catalogue of Microorganisms (GCM) 10K type strain sequencing project: providing services to taxonomists for standard genome sequencing and annotation.</title>
        <authorList>
            <consortium name="The Broad Institute Genomics Platform"/>
            <consortium name="The Broad Institute Genome Sequencing Center for Infectious Disease"/>
            <person name="Wu L."/>
            <person name="Ma J."/>
        </authorList>
    </citation>
    <scope>NUCLEOTIDE SEQUENCE [LARGE SCALE GENOMIC DNA]</scope>
    <source>
        <strain evidence="3">CCUG 59778</strain>
    </source>
</reference>
<dbReference type="PANTHER" id="PTHR43460">
    <property type="entry name" value="METHYLTRANSFERASE"/>
    <property type="match status" value="1"/>
</dbReference>
<name>A0ABW0ELI1_9PSEU</name>
<keyword evidence="2" id="KW-0808">Transferase</keyword>
<dbReference type="SUPFAM" id="SSF53335">
    <property type="entry name" value="S-adenosyl-L-methionine-dependent methyltransferases"/>
    <property type="match status" value="1"/>
</dbReference>
<proteinExistence type="predicted"/>
<dbReference type="GO" id="GO:0008168">
    <property type="term" value="F:methyltransferase activity"/>
    <property type="evidence" value="ECO:0007669"/>
    <property type="project" value="UniProtKB-KW"/>
</dbReference>
<gene>
    <name evidence="2" type="ORF">ACFPM7_09125</name>
</gene>
<dbReference type="InterPro" id="IPR013216">
    <property type="entry name" value="Methyltransf_11"/>
</dbReference>
<sequence>MPTFEQLVAEGESVPTDGWDFSWFAGRATEQRPGWGYAALLADRMSRASAAADLQTGGGEVVATAPRVPRQFATETWPPNAALACRRLPGALVVQVAEHSPLPFRTASLDLVTSRHPTYTPWPEITRVLRPGGTVLTQQIGHGTNRELSEFFLGPLPPPRSTVYDRRRTLGDLDVHTLTEATCRVEFFDVAAVIHFLRKVIWTVPDFTVARHHDRLRAMHDHITEHGSFLSHSRRVLVEARKPLSTAP</sequence>
<protein>
    <submittedName>
        <fullName evidence="2">Methyltransferase domain-containing protein</fullName>
    </submittedName>
</protein>
<dbReference type="Gene3D" id="3.40.50.150">
    <property type="entry name" value="Vaccinia Virus protein VP39"/>
    <property type="match status" value="1"/>
</dbReference>
<evidence type="ECO:0000259" key="1">
    <source>
        <dbReference type="Pfam" id="PF08241"/>
    </source>
</evidence>
<dbReference type="InterPro" id="IPR052939">
    <property type="entry name" value="23S_rRNA_MeTrnsfrase_RlmA"/>
</dbReference>
<dbReference type="EMBL" id="JBHSKF010000003">
    <property type="protein sequence ID" value="MFC5287208.1"/>
    <property type="molecule type" value="Genomic_DNA"/>
</dbReference>
<dbReference type="Pfam" id="PF08241">
    <property type="entry name" value="Methyltransf_11"/>
    <property type="match status" value="1"/>
</dbReference>
<comment type="caution">
    <text evidence="2">The sequence shown here is derived from an EMBL/GenBank/DDBJ whole genome shotgun (WGS) entry which is preliminary data.</text>
</comment>
<dbReference type="PANTHER" id="PTHR43460:SF1">
    <property type="entry name" value="METHYLTRANSFERASE TYPE 11 DOMAIN-CONTAINING PROTEIN"/>
    <property type="match status" value="1"/>
</dbReference>
<evidence type="ECO:0000313" key="3">
    <source>
        <dbReference type="Proteomes" id="UP001596157"/>
    </source>
</evidence>
<dbReference type="RefSeq" id="WP_378245909.1">
    <property type="nucleotide sequence ID" value="NZ_JBHSKF010000003.1"/>
</dbReference>
<dbReference type="Proteomes" id="UP001596157">
    <property type="component" value="Unassembled WGS sequence"/>
</dbReference>
<keyword evidence="3" id="KW-1185">Reference proteome</keyword>
<dbReference type="InterPro" id="IPR029063">
    <property type="entry name" value="SAM-dependent_MTases_sf"/>
</dbReference>
<accession>A0ABW0ELI1</accession>
<evidence type="ECO:0000313" key="2">
    <source>
        <dbReference type="EMBL" id="MFC5287208.1"/>
    </source>
</evidence>
<keyword evidence="2" id="KW-0489">Methyltransferase</keyword>
<dbReference type="GO" id="GO:0032259">
    <property type="term" value="P:methylation"/>
    <property type="evidence" value="ECO:0007669"/>
    <property type="project" value="UniProtKB-KW"/>
</dbReference>